<dbReference type="Proteomes" id="UP000197032">
    <property type="component" value="Unassembled WGS sequence"/>
</dbReference>
<comment type="caution">
    <text evidence="1">The sequence shown here is derived from an EMBL/GenBank/DDBJ whole genome shotgun (WGS) entry which is preliminary data.</text>
</comment>
<reference evidence="2" key="1">
    <citation type="journal article" date="2017" name="Appl. Environ. Microbiol.">
        <title>Genomic Analysis of Calderihabitans maritimus KKC1, a Thermophilic, Hydrogenogenic, Carboxydotrophic Bacterium Isolated from Marine Sediment.</title>
        <authorList>
            <person name="Omae K."/>
            <person name="Yoneda Y."/>
            <person name="Fukuyama Y."/>
            <person name="Yoshida T."/>
            <person name="Sako Y."/>
        </authorList>
    </citation>
    <scope>NUCLEOTIDE SEQUENCE [LARGE SCALE GENOMIC DNA]</scope>
    <source>
        <strain evidence="2">KKC1</strain>
    </source>
</reference>
<evidence type="ECO:0000313" key="2">
    <source>
        <dbReference type="Proteomes" id="UP000197032"/>
    </source>
</evidence>
<protein>
    <submittedName>
        <fullName evidence="1">ABC transporter</fullName>
    </submittedName>
</protein>
<sequence length="8" mass="1039">SGIFPWFW</sequence>
<name>A0A1Z5HWI9_9FIRM</name>
<keyword evidence="2" id="KW-1185">Reference proteome</keyword>
<proteinExistence type="predicted"/>
<accession>A0A1Z5HWI9</accession>
<gene>
    <name evidence="1" type="ORF">KKC1_30190</name>
</gene>
<evidence type="ECO:0000313" key="1">
    <source>
        <dbReference type="EMBL" id="GAW93896.1"/>
    </source>
</evidence>
<dbReference type="EMBL" id="BDGJ01000181">
    <property type="protein sequence ID" value="GAW93896.1"/>
    <property type="molecule type" value="Genomic_DNA"/>
</dbReference>
<organism evidence="1 2">
    <name type="scientific">Calderihabitans maritimus</name>
    <dbReference type="NCBI Taxonomy" id="1246530"/>
    <lineage>
        <taxon>Bacteria</taxon>
        <taxon>Bacillati</taxon>
        <taxon>Bacillota</taxon>
        <taxon>Clostridia</taxon>
        <taxon>Neomoorellales</taxon>
        <taxon>Calderihabitantaceae</taxon>
        <taxon>Calderihabitans</taxon>
    </lineage>
</organism>
<feature type="non-terminal residue" evidence="1">
    <location>
        <position position="1"/>
    </location>
</feature>